<dbReference type="KEGG" id="ddi:DDB_G0287915"/>
<reference evidence="2 3" key="1">
    <citation type="journal article" date="2005" name="Nature">
        <title>The genome of the social amoeba Dictyostelium discoideum.</title>
        <authorList>
            <consortium name="The Dictyostelium discoideum Sequencing Consortium"/>
            <person name="Eichinger L."/>
            <person name="Pachebat J.A."/>
            <person name="Glockner G."/>
            <person name="Rajandream M.A."/>
            <person name="Sucgang R."/>
            <person name="Berriman M."/>
            <person name="Song J."/>
            <person name="Olsen R."/>
            <person name="Szafranski K."/>
            <person name="Xu Q."/>
            <person name="Tunggal B."/>
            <person name="Kummerfeld S."/>
            <person name="Madera M."/>
            <person name="Konfortov B.A."/>
            <person name="Rivero F."/>
            <person name="Bankier A.T."/>
            <person name="Lehmann R."/>
            <person name="Hamlin N."/>
            <person name="Davies R."/>
            <person name="Gaudet P."/>
            <person name="Fey P."/>
            <person name="Pilcher K."/>
            <person name="Chen G."/>
            <person name="Saunders D."/>
            <person name="Sodergren E."/>
            <person name="Davis P."/>
            <person name="Kerhornou A."/>
            <person name="Nie X."/>
            <person name="Hall N."/>
            <person name="Anjard C."/>
            <person name="Hemphill L."/>
            <person name="Bason N."/>
            <person name="Farbrother P."/>
            <person name="Desany B."/>
            <person name="Just E."/>
            <person name="Morio T."/>
            <person name="Rost R."/>
            <person name="Churcher C."/>
            <person name="Cooper J."/>
            <person name="Haydock S."/>
            <person name="van Driessche N."/>
            <person name="Cronin A."/>
            <person name="Goodhead I."/>
            <person name="Muzny D."/>
            <person name="Mourier T."/>
            <person name="Pain A."/>
            <person name="Lu M."/>
            <person name="Harper D."/>
            <person name="Lindsay R."/>
            <person name="Hauser H."/>
            <person name="James K."/>
            <person name="Quiles M."/>
            <person name="Madan Babu M."/>
            <person name="Saito T."/>
            <person name="Buchrieser C."/>
            <person name="Wardroper A."/>
            <person name="Felder M."/>
            <person name="Thangavelu M."/>
            <person name="Johnson D."/>
            <person name="Knights A."/>
            <person name="Loulseged H."/>
            <person name="Mungall K."/>
            <person name="Oliver K."/>
            <person name="Price C."/>
            <person name="Quail M.A."/>
            <person name="Urushihara H."/>
            <person name="Hernandez J."/>
            <person name="Rabbinowitsch E."/>
            <person name="Steffen D."/>
            <person name="Sanders M."/>
            <person name="Ma J."/>
            <person name="Kohara Y."/>
            <person name="Sharp S."/>
            <person name="Simmonds M."/>
            <person name="Spiegler S."/>
            <person name="Tivey A."/>
            <person name="Sugano S."/>
            <person name="White B."/>
            <person name="Walker D."/>
            <person name="Woodward J."/>
            <person name="Winckler T."/>
            <person name="Tanaka Y."/>
            <person name="Shaulsky G."/>
            <person name="Schleicher M."/>
            <person name="Weinstock G."/>
            <person name="Rosenthal A."/>
            <person name="Cox E.C."/>
            <person name="Chisholm R.L."/>
            <person name="Gibbs R."/>
            <person name="Loomis W.F."/>
            <person name="Platzer M."/>
            <person name="Kay R.R."/>
            <person name="Williams J."/>
            <person name="Dear P.H."/>
            <person name="Noegel A.A."/>
            <person name="Barrell B."/>
            <person name="Kuspa A."/>
        </authorList>
    </citation>
    <scope>NUCLEOTIDE SEQUENCE [LARGE SCALE GENOMIC DNA]</scope>
    <source>
        <strain evidence="2 3">AX4</strain>
    </source>
</reference>
<dbReference type="RefSeq" id="XP_636990.1">
    <property type="nucleotide sequence ID" value="XM_631898.1"/>
</dbReference>
<feature type="compositionally biased region" description="Low complexity" evidence="1">
    <location>
        <begin position="12"/>
        <end position="25"/>
    </location>
</feature>
<dbReference type="Proteomes" id="UP000002195">
    <property type="component" value="Unassembled WGS sequence"/>
</dbReference>
<dbReference type="InParanoid" id="Q54JP4"/>
<dbReference type="PaxDb" id="44689-DDB0219287"/>
<gene>
    <name evidence="2" type="ORF">DDB_G0287915</name>
</gene>
<evidence type="ECO:0000256" key="1">
    <source>
        <dbReference type="SAM" id="MobiDB-lite"/>
    </source>
</evidence>
<dbReference type="EMBL" id="AAFI02000104">
    <property type="protein sequence ID" value="EAL63486.1"/>
    <property type="molecule type" value="Genomic_DNA"/>
</dbReference>
<feature type="compositionally biased region" description="Low complexity" evidence="1">
    <location>
        <begin position="136"/>
        <end position="151"/>
    </location>
</feature>
<name>Q54JP4_DICDI</name>
<keyword evidence="3" id="KW-1185">Reference proteome</keyword>
<evidence type="ECO:0000313" key="2">
    <source>
        <dbReference type="EMBL" id="EAL63486.1"/>
    </source>
</evidence>
<proteinExistence type="predicted"/>
<feature type="compositionally biased region" description="Polar residues" evidence="1">
    <location>
        <begin position="100"/>
        <end position="111"/>
    </location>
</feature>
<dbReference type="GeneID" id="8626362"/>
<comment type="caution">
    <text evidence="2">The sequence shown here is derived from an EMBL/GenBank/DDBJ whole genome shotgun (WGS) entry which is preliminary data.</text>
</comment>
<dbReference type="GlyGen" id="Q54JP4">
    <property type="glycosylation" value="1 site"/>
</dbReference>
<dbReference type="AlphaFoldDB" id="Q54JP4"/>
<dbReference type="HOGENOM" id="CLU_1672527_0_0_1"/>
<evidence type="ECO:0000313" key="3">
    <source>
        <dbReference type="Proteomes" id="UP000002195"/>
    </source>
</evidence>
<sequence>MNVVILNKVDSDLSSTSDNPTPSSPSKDENSNETKSGLLAGLFWRKKPKTKEINLDDFYYNEELGKWVERGKEAEAIAASGPNTRRKPRYVDTLNQTVYTGGVNNSSSQSLPPKPPTSTFTPFMPAFDPSAAIIEQQQQQKQQQQQQQQQQLGDLGRV</sequence>
<protein>
    <submittedName>
        <fullName evidence="2">Uncharacterized protein</fullName>
    </submittedName>
</protein>
<feature type="compositionally biased region" description="Low complexity" evidence="1">
    <location>
        <begin position="117"/>
        <end position="127"/>
    </location>
</feature>
<feature type="region of interest" description="Disordered" evidence="1">
    <location>
        <begin position="1"/>
        <end position="34"/>
    </location>
</feature>
<organism evidence="2 3">
    <name type="scientific">Dictyostelium discoideum</name>
    <name type="common">Social amoeba</name>
    <dbReference type="NCBI Taxonomy" id="44689"/>
    <lineage>
        <taxon>Eukaryota</taxon>
        <taxon>Amoebozoa</taxon>
        <taxon>Evosea</taxon>
        <taxon>Eumycetozoa</taxon>
        <taxon>Dictyostelia</taxon>
        <taxon>Dictyosteliales</taxon>
        <taxon>Dictyosteliaceae</taxon>
        <taxon>Dictyostelium</taxon>
    </lineage>
</organism>
<feature type="region of interest" description="Disordered" evidence="1">
    <location>
        <begin position="100"/>
        <end position="158"/>
    </location>
</feature>
<dbReference type="VEuPathDB" id="AmoebaDB:DDB_G0287915"/>
<accession>Q54JP4</accession>